<dbReference type="KEGG" id="emt:CPZ25_001400"/>
<dbReference type="Pfam" id="PF02687">
    <property type="entry name" value="FtsX"/>
    <property type="match status" value="1"/>
</dbReference>
<dbReference type="GO" id="GO:0022857">
    <property type="term" value="F:transmembrane transporter activity"/>
    <property type="evidence" value="ECO:0007669"/>
    <property type="project" value="TreeGrafter"/>
</dbReference>
<feature type="transmembrane region" description="Helical" evidence="7">
    <location>
        <begin position="292"/>
        <end position="320"/>
    </location>
</feature>
<dbReference type="EMBL" id="CP029487">
    <property type="protein sequence ID" value="QCT70018.1"/>
    <property type="molecule type" value="Genomic_DNA"/>
</dbReference>
<evidence type="ECO:0000259" key="8">
    <source>
        <dbReference type="Pfam" id="PF02687"/>
    </source>
</evidence>
<comment type="subcellular location">
    <subcellularLocation>
        <location evidence="1">Cell membrane</location>
        <topology evidence="1">Multi-pass membrane protein</topology>
    </subcellularLocation>
</comment>
<keyword evidence="11" id="KW-1185">Reference proteome</keyword>
<evidence type="ECO:0000256" key="4">
    <source>
        <dbReference type="ARBA" id="ARBA00022989"/>
    </source>
</evidence>
<dbReference type="InterPro" id="IPR003838">
    <property type="entry name" value="ABC3_permease_C"/>
</dbReference>
<feature type="transmembrane region" description="Helical" evidence="7">
    <location>
        <begin position="341"/>
        <end position="368"/>
    </location>
</feature>
<feature type="transmembrane region" description="Helical" evidence="7">
    <location>
        <begin position="380"/>
        <end position="401"/>
    </location>
</feature>
<dbReference type="PANTHER" id="PTHR30572:SF4">
    <property type="entry name" value="ABC TRANSPORTER PERMEASE YTRF"/>
    <property type="match status" value="1"/>
</dbReference>
<evidence type="ECO:0000256" key="2">
    <source>
        <dbReference type="ARBA" id="ARBA00022475"/>
    </source>
</evidence>
<evidence type="ECO:0000313" key="10">
    <source>
        <dbReference type="EMBL" id="QCT70018.1"/>
    </source>
</evidence>
<evidence type="ECO:0000313" key="11">
    <source>
        <dbReference type="Proteomes" id="UP000218387"/>
    </source>
</evidence>
<evidence type="ECO:0000256" key="3">
    <source>
        <dbReference type="ARBA" id="ARBA00022692"/>
    </source>
</evidence>
<feature type="domain" description="ABC3 transporter permease C-terminal" evidence="8">
    <location>
        <begin position="298"/>
        <end position="411"/>
    </location>
</feature>
<feature type="transmembrane region" description="Helical" evidence="7">
    <location>
        <begin position="21"/>
        <end position="42"/>
    </location>
</feature>
<gene>
    <name evidence="10" type="ORF">CPZ25_001400</name>
</gene>
<dbReference type="Proteomes" id="UP000218387">
    <property type="component" value="Chromosome"/>
</dbReference>
<dbReference type="Pfam" id="PF12704">
    <property type="entry name" value="MacB_PCD"/>
    <property type="match status" value="1"/>
</dbReference>
<accession>A0A4P9C3R3</accession>
<keyword evidence="3 7" id="KW-0812">Transmembrane</keyword>
<keyword evidence="4 7" id="KW-1133">Transmembrane helix</keyword>
<evidence type="ECO:0000256" key="6">
    <source>
        <dbReference type="ARBA" id="ARBA00038076"/>
    </source>
</evidence>
<evidence type="ECO:0000256" key="5">
    <source>
        <dbReference type="ARBA" id="ARBA00023136"/>
    </source>
</evidence>
<evidence type="ECO:0000259" key="9">
    <source>
        <dbReference type="Pfam" id="PF12704"/>
    </source>
</evidence>
<dbReference type="RefSeq" id="WP_058694963.1">
    <property type="nucleotide sequence ID" value="NZ_CABJDW020000009.1"/>
</dbReference>
<comment type="similarity">
    <text evidence="6">Belongs to the ABC-4 integral membrane protein family.</text>
</comment>
<evidence type="ECO:0000256" key="7">
    <source>
        <dbReference type="SAM" id="Phobius"/>
    </source>
</evidence>
<feature type="domain" description="MacB-like periplasmic core" evidence="9">
    <location>
        <begin position="22"/>
        <end position="258"/>
    </location>
</feature>
<sequence length="418" mass="44903">MNLLENIKLALEGLRANKMRALLTMLGIIIGIASVIAITSLGDAMSNTLNETLSNVGGRNIQLYVMPKDVDGTYSNSDEDNITDEMIERFRERYGDEIEGLEISNNVGAAKTVDAIPQQEMKITGVNHDYFTVENIKIVQGRAISDRDTDGEKNVIVISSIMKKNLYGEGSDPIGKEIKVETTYGTESFYVVGVYQDPMEDATQSAMMVAMGGSGRSTAYIPYTTAKNITNDTTKGYSMIMLMASPDVSSTELATKAAAYFNKFYPQNSNSKVEAQSMESIMKEMNTAMSQVSMAIAVIAGISLLVGGIGVMNIMLVSVTERTREIGVRKALGAPNSAIRIQFLVESMIICIIGGILGILLGAGFGALGGLLLKTTVVPSLGSIALAVGFSMAIGVFFGYYPANKAAKLDPIEALRYE</sequence>
<name>A0A4P9C3R3_EUBML</name>
<reference evidence="10 11" key="1">
    <citation type="submission" date="2018-05" db="EMBL/GenBank/DDBJ databases">
        <title>Genome comparison of Eubacterium sp.</title>
        <authorList>
            <person name="Feng Y."/>
            <person name="Sanchez-Andrea I."/>
            <person name="Stams A.J.M."/>
            <person name="De Vos W.M."/>
        </authorList>
    </citation>
    <scope>NUCLEOTIDE SEQUENCE [LARGE SCALE GENOMIC DNA]</scope>
    <source>
        <strain evidence="10 11">YI</strain>
    </source>
</reference>
<dbReference type="InterPro" id="IPR050250">
    <property type="entry name" value="Macrolide_Exporter_MacB"/>
</dbReference>
<keyword evidence="5 7" id="KW-0472">Membrane</keyword>
<evidence type="ECO:0000256" key="1">
    <source>
        <dbReference type="ARBA" id="ARBA00004651"/>
    </source>
</evidence>
<dbReference type="AlphaFoldDB" id="A0A4P9C3R3"/>
<keyword evidence="2" id="KW-1003">Cell membrane</keyword>
<organism evidence="10 11">
    <name type="scientific">Eubacterium maltosivorans</name>
    <dbReference type="NCBI Taxonomy" id="2041044"/>
    <lineage>
        <taxon>Bacteria</taxon>
        <taxon>Bacillati</taxon>
        <taxon>Bacillota</taxon>
        <taxon>Clostridia</taxon>
        <taxon>Eubacteriales</taxon>
        <taxon>Eubacteriaceae</taxon>
        <taxon>Eubacterium</taxon>
    </lineage>
</organism>
<dbReference type="PANTHER" id="PTHR30572">
    <property type="entry name" value="MEMBRANE COMPONENT OF TRANSPORTER-RELATED"/>
    <property type="match status" value="1"/>
</dbReference>
<dbReference type="GO" id="GO:0005886">
    <property type="term" value="C:plasma membrane"/>
    <property type="evidence" value="ECO:0007669"/>
    <property type="project" value="UniProtKB-SubCell"/>
</dbReference>
<dbReference type="InterPro" id="IPR025857">
    <property type="entry name" value="MacB_PCD"/>
</dbReference>
<proteinExistence type="inferred from homology"/>
<protein>
    <submittedName>
        <fullName evidence="10">MacB protein</fullName>
    </submittedName>
</protein>